<evidence type="ECO:0000313" key="2">
    <source>
        <dbReference type="EMBL" id="CAB3834607.1"/>
    </source>
</evidence>
<keyword evidence="3" id="KW-1185">Reference proteome</keyword>
<dbReference type="EMBL" id="CADILG010000004">
    <property type="protein sequence ID" value="CAB3834607.1"/>
    <property type="molecule type" value="Genomic_DNA"/>
</dbReference>
<dbReference type="RefSeq" id="WP_175205762.1">
    <property type="nucleotide sequence ID" value="NZ_CADILG010000004.1"/>
</dbReference>
<accession>A0A6S7D6N1</accession>
<dbReference type="Proteomes" id="UP000494117">
    <property type="component" value="Unassembled WGS sequence"/>
</dbReference>
<organism evidence="2 3">
    <name type="scientific">Achromobacter anxifer</name>
    <dbReference type="NCBI Taxonomy" id="1287737"/>
    <lineage>
        <taxon>Bacteria</taxon>
        <taxon>Pseudomonadati</taxon>
        <taxon>Pseudomonadota</taxon>
        <taxon>Betaproteobacteria</taxon>
        <taxon>Burkholderiales</taxon>
        <taxon>Alcaligenaceae</taxon>
        <taxon>Achromobacter</taxon>
    </lineage>
</organism>
<evidence type="ECO:0000313" key="3">
    <source>
        <dbReference type="Proteomes" id="UP000494117"/>
    </source>
</evidence>
<feature type="region of interest" description="Disordered" evidence="1">
    <location>
        <begin position="1"/>
        <end position="24"/>
    </location>
</feature>
<gene>
    <name evidence="2" type="ORF">LMG26858_00871</name>
</gene>
<protein>
    <recommendedName>
        <fullName evidence="4">Portal protein</fullName>
    </recommendedName>
</protein>
<proteinExistence type="predicted"/>
<evidence type="ECO:0008006" key="4">
    <source>
        <dbReference type="Google" id="ProtNLM"/>
    </source>
</evidence>
<sequence length="512" mass="55938">MATKRKTLGASSPQAPATPEPHREIATIGDGRDITRGYVGPLLQITDSVLRSRSQNNLALYESVYSDPQVKSVFAQRQLAVTQCNWRVEPASDAAIDVRAADALRDDLNLVGWDRATNLMLFGVFYGYAVSEIMYTRRDGRVALDKIQVRNRRRFRFDADCKLRLLTPQDMLQGELASDPYFWHFATGADNDDEPYGLGLAHWLYWPVFFKRQDIRFWLTFLDKFAQPTRVGKYDPQTASPADKSKLLAAAAALGTDSAAILPKGMDLELIEAARSGAADYKALHDTMDATMAKVTLGQTASSQGTPGRLGNDALQGDVRRDLIKADADLVCESFNLGPARWLTAWNFPSAQPPRVFREVEEPEDLKIRAERDEIVSRTTGFRPTLSYVRNTYGGDWELGNGPGPNPGAVAFAAPGTTGRADPSLAPTIAAQARLDKALDALPGDKIAAEVDAMIGPAVRALMQGDSPEQAAQLLLQAIPNMTDAQLGERLARAIFVADLWGQVSQQASADA</sequence>
<dbReference type="Pfam" id="PF06074">
    <property type="entry name" value="Portal_Mu"/>
    <property type="match status" value="1"/>
</dbReference>
<evidence type="ECO:0000256" key="1">
    <source>
        <dbReference type="SAM" id="MobiDB-lite"/>
    </source>
</evidence>
<name>A0A6S7D6N1_9BURK</name>
<reference evidence="2 3" key="1">
    <citation type="submission" date="2020-04" db="EMBL/GenBank/DDBJ databases">
        <authorList>
            <person name="De Canck E."/>
        </authorList>
    </citation>
    <scope>NUCLEOTIDE SEQUENCE [LARGE SCALE GENOMIC DNA]</scope>
    <source>
        <strain evidence="2 3">LMG 26858</strain>
    </source>
</reference>
<dbReference type="AlphaFoldDB" id="A0A6S7D6N1"/>
<dbReference type="InterPro" id="IPR009279">
    <property type="entry name" value="Portal_Mu"/>
</dbReference>